<dbReference type="EMBL" id="VZQQ01000005">
    <property type="protein sequence ID" value="MBC8746548.1"/>
    <property type="molecule type" value="Genomic_DNA"/>
</dbReference>
<evidence type="ECO:0000313" key="2">
    <source>
        <dbReference type="EMBL" id="MBC8746548.1"/>
    </source>
</evidence>
<dbReference type="Proteomes" id="UP000736373">
    <property type="component" value="Unassembled WGS sequence"/>
</dbReference>
<reference evidence="2 3" key="1">
    <citation type="submission" date="2019-09" db="EMBL/GenBank/DDBJ databases">
        <title>Paraburkholderia podalyriae sp. nov., A South African Podalyria-associated rhizobium.</title>
        <authorList>
            <person name="Mavima L."/>
            <person name="Beukes C.W."/>
            <person name="Palmer M."/>
            <person name="De Meyer S.E."/>
            <person name="James E.K."/>
            <person name="Maluk M."/>
            <person name="Avontuur J.R."/>
            <person name="Chan W.Y."/>
            <person name="Venter S.N."/>
            <person name="Steenkamp E.T."/>
        </authorList>
    </citation>
    <scope>NUCLEOTIDE SEQUENCE [LARGE SCALE GENOMIC DNA]</scope>
    <source>
        <strain evidence="2 3">WC7.3b</strain>
    </source>
</reference>
<feature type="compositionally biased region" description="Basic and acidic residues" evidence="1">
    <location>
        <begin position="93"/>
        <end position="102"/>
    </location>
</feature>
<name>A0ABR7PJK6_9BURK</name>
<sequence>MLFAVSVPTTVSQLPDQFVAGLCALIRLNVDTCSSAATSAALHWESVLRAQTPEQFVRRQADVMPWLALQFAGYTRGWMDIASEMTRPRHSGRNHDDAHEPQADTTPARMSTCTTGVPLEVQPDDESVAEPHVRAMVRDILARVAKPTPDTPKRRSPPRARRSSTR</sequence>
<feature type="region of interest" description="Disordered" evidence="1">
    <location>
        <begin position="140"/>
        <end position="166"/>
    </location>
</feature>
<comment type="caution">
    <text evidence="2">The sequence shown here is derived from an EMBL/GenBank/DDBJ whole genome shotgun (WGS) entry which is preliminary data.</text>
</comment>
<feature type="compositionally biased region" description="Polar residues" evidence="1">
    <location>
        <begin position="103"/>
        <end position="112"/>
    </location>
</feature>
<proteinExistence type="predicted"/>
<organism evidence="2 3">
    <name type="scientific">Paraburkholderia podalyriae</name>
    <dbReference type="NCBI Taxonomy" id="1938811"/>
    <lineage>
        <taxon>Bacteria</taxon>
        <taxon>Pseudomonadati</taxon>
        <taxon>Pseudomonadota</taxon>
        <taxon>Betaproteobacteria</taxon>
        <taxon>Burkholderiales</taxon>
        <taxon>Burkholderiaceae</taxon>
        <taxon>Paraburkholderia</taxon>
    </lineage>
</organism>
<evidence type="ECO:0000313" key="3">
    <source>
        <dbReference type="Proteomes" id="UP000736373"/>
    </source>
</evidence>
<protein>
    <submittedName>
        <fullName evidence="2">Phasin family protein</fullName>
    </submittedName>
</protein>
<gene>
    <name evidence="2" type="ORF">F6X42_07970</name>
</gene>
<feature type="compositionally biased region" description="Basic residues" evidence="1">
    <location>
        <begin position="154"/>
        <end position="166"/>
    </location>
</feature>
<evidence type="ECO:0000256" key="1">
    <source>
        <dbReference type="SAM" id="MobiDB-lite"/>
    </source>
</evidence>
<keyword evidence="3" id="KW-1185">Reference proteome</keyword>
<accession>A0ABR7PJK6</accession>
<feature type="region of interest" description="Disordered" evidence="1">
    <location>
        <begin position="87"/>
        <end position="112"/>
    </location>
</feature>